<protein>
    <submittedName>
        <fullName evidence="1">Uncharacterized protein</fullName>
    </submittedName>
</protein>
<proteinExistence type="predicted"/>
<dbReference type="VEuPathDB" id="FungiDB:SPPG_05132"/>
<organism evidence="1 2">
    <name type="scientific">Spizellomyces punctatus (strain DAOM BR117)</name>
    <dbReference type="NCBI Taxonomy" id="645134"/>
    <lineage>
        <taxon>Eukaryota</taxon>
        <taxon>Fungi</taxon>
        <taxon>Fungi incertae sedis</taxon>
        <taxon>Chytridiomycota</taxon>
        <taxon>Chytridiomycota incertae sedis</taxon>
        <taxon>Chytridiomycetes</taxon>
        <taxon>Spizellomycetales</taxon>
        <taxon>Spizellomycetaceae</taxon>
        <taxon>Spizellomyces</taxon>
    </lineage>
</organism>
<sequence length="142" mass="16107">MRWTNTVSINKVLVNKLRSAKPEDAIGLSVFLSVTYLHELAHWTGAQVHGVDWRLHDGFFSFAKGEPEAGFYLESQVFGGRIAAYGSSKWKIAGLAVEGNNQERRWLALPDTVLLELFYGTYYSSFWLERFPVGMRGFVQVT</sequence>
<dbReference type="EMBL" id="KQ257457">
    <property type="protein sequence ID" value="KNC99754.1"/>
    <property type="molecule type" value="Genomic_DNA"/>
</dbReference>
<keyword evidence="2" id="KW-1185">Reference proteome</keyword>
<reference evidence="1 2" key="1">
    <citation type="submission" date="2009-08" db="EMBL/GenBank/DDBJ databases">
        <title>The Genome Sequence of Spizellomyces punctatus strain DAOM BR117.</title>
        <authorList>
            <consortium name="The Broad Institute Genome Sequencing Platform"/>
            <person name="Russ C."/>
            <person name="Cuomo C."/>
            <person name="Shea T."/>
            <person name="Young S.K."/>
            <person name="Zeng Q."/>
            <person name="Koehrsen M."/>
            <person name="Haas B."/>
            <person name="Borodovsky M."/>
            <person name="Guigo R."/>
            <person name="Alvarado L."/>
            <person name="Berlin A."/>
            <person name="Bochicchio J."/>
            <person name="Borenstein D."/>
            <person name="Chapman S."/>
            <person name="Chen Z."/>
            <person name="Engels R."/>
            <person name="Freedman E."/>
            <person name="Gellesch M."/>
            <person name="Goldberg J."/>
            <person name="Griggs A."/>
            <person name="Gujja S."/>
            <person name="Heiman D."/>
            <person name="Hepburn T."/>
            <person name="Howarth C."/>
            <person name="Jen D."/>
            <person name="Larson L."/>
            <person name="Lewis B."/>
            <person name="Mehta T."/>
            <person name="Park D."/>
            <person name="Pearson M."/>
            <person name="Roberts A."/>
            <person name="Saif S."/>
            <person name="Shenoy N."/>
            <person name="Sisk P."/>
            <person name="Stolte C."/>
            <person name="Sykes S."/>
            <person name="Thomson T."/>
            <person name="Walk T."/>
            <person name="White J."/>
            <person name="Yandava C."/>
            <person name="Burger G."/>
            <person name="Gray M.W."/>
            <person name="Holland P.W.H."/>
            <person name="King N."/>
            <person name="Lang F.B.F."/>
            <person name="Roger A.J."/>
            <person name="Ruiz-Trillo I."/>
            <person name="Lander E."/>
            <person name="Nusbaum C."/>
        </authorList>
    </citation>
    <scope>NUCLEOTIDE SEQUENCE [LARGE SCALE GENOMIC DNA]</scope>
    <source>
        <strain evidence="1 2">DAOM BR117</strain>
    </source>
</reference>
<evidence type="ECO:0000313" key="1">
    <source>
        <dbReference type="EMBL" id="KNC99754.1"/>
    </source>
</evidence>
<evidence type="ECO:0000313" key="2">
    <source>
        <dbReference type="Proteomes" id="UP000053201"/>
    </source>
</evidence>
<dbReference type="RefSeq" id="XP_016607794.1">
    <property type="nucleotide sequence ID" value="XM_016753361.1"/>
</dbReference>
<dbReference type="RefSeq" id="XP_016607793.1">
    <property type="nucleotide sequence ID" value="XM_016753360.1"/>
</dbReference>
<dbReference type="AlphaFoldDB" id="A0A0L0HFQ5"/>
<dbReference type="GeneID" id="27688533"/>
<dbReference type="Proteomes" id="UP000053201">
    <property type="component" value="Unassembled WGS sequence"/>
</dbReference>
<name>A0A0L0HFQ5_SPIPD</name>
<accession>A0A0L0HFQ5</accession>
<gene>
    <name evidence="1" type="ORF">SPPG_05132</name>
</gene>
<dbReference type="EMBL" id="KQ257457">
    <property type="protein sequence ID" value="KNC99753.1"/>
    <property type="molecule type" value="Genomic_DNA"/>
</dbReference>